<gene>
    <name evidence="6" type="primary">LOC100832833</name>
    <name evidence="5" type="ORF">BRADI_1g72860v3</name>
</gene>
<dbReference type="InterPro" id="IPR004265">
    <property type="entry name" value="Dirigent"/>
</dbReference>
<dbReference type="RefSeq" id="XP_003562001.1">
    <property type="nucleotide sequence ID" value="XM_003561953.4"/>
</dbReference>
<accession>I1H938</accession>
<keyword evidence="4" id="KW-0052">Apoplast</keyword>
<reference evidence="6" key="3">
    <citation type="submission" date="2018-08" db="UniProtKB">
        <authorList>
            <consortium name="EnsemblPlants"/>
        </authorList>
    </citation>
    <scope>IDENTIFICATION</scope>
    <source>
        <strain evidence="6">cv. Bd21</strain>
    </source>
</reference>
<dbReference type="GeneID" id="100832833"/>
<evidence type="ECO:0000313" key="6">
    <source>
        <dbReference type="EnsemblPlants" id="KQK23349"/>
    </source>
</evidence>
<dbReference type="Gramene" id="KQK23349">
    <property type="protein sequence ID" value="KQK23349"/>
    <property type="gene ID" value="BRADI_1g72860v3"/>
</dbReference>
<dbReference type="PANTHER" id="PTHR21495">
    <property type="entry name" value="NUCLEOPORIN-RELATED"/>
    <property type="match status" value="1"/>
</dbReference>
<organism evidence="6">
    <name type="scientific">Brachypodium distachyon</name>
    <name type="common">Purple false brome</name>
    <name type="synonym">Trachynia distachya</name>
    <dbReference type="NCBI Taxonomy" id="15368"/>
    <lineage>
        <taxon>Eukaryota</taxon>
        <taxon>Viridiplantae</taxon>
        <taxon>Streptophyta</taxon>
        <taxon>Embryophyta</taxon>
        <taxon>Tracheophyta</taxon>
        <taxon>Spermatophyta</taxon>
        <taxon>Magnoliopsida</taxon>
        <taxon>Liliopsida</taxon>
        <taxon>Poales</taxon>
        <taxon>Poaceae</taxon>
        <taxon>BOP clade</taxon>
        <taxon>Pooideae</taxon>
        <taxon>Stipodae</taxon>
        <taxon>Brachypodieae</taxon>
        <taxon>Brachypodium</taxon>
    </lineage>
</organism>
<dbReference type="eggNOG" id="ENOG502SRFP">
    <property type="taxonomic scope" value="Eukaryota"/>
</dbReference>
<proteinExistence type="inferred from homology"/>
<evidence type="ECO:0000256" key="1">
    <source>
        <dbReference type="ARBA" id="ARBA00010746"/>
    </source>
</evidence>
<comment type="function">
    <text evidence="4">Dirigent proteins impart stereoselectivity on the phenoxy radical-coupling reaction, yielding optically active lignans from two molecules of coniferyl alcohol in the biosynthesis of lignans, flavonolignans, and alkaloids and thus plays a central role in plant secondary metabolism.</text>
</comment>
<dbReference type="KEGG" id="bdi:100832833"/>
<comment type="subunit">
    <text evidence="2 4">Homodimer.</text>
</comment>
<dbReference type="Proteomes" id="UP000008810">
    <property type="component" value="Chromosome 1"/>
</dbReference>
<evidence type="ECO:0000256" key="3">
    <source>
        <dbReference type="ARBA" id="ARBA00022525"/>
    </source>
</evidence>
<keyword evidence="7" id="KW-1185">Reference proteome</keyword>
<dbReference type="Pfam" id="PF03018">
    <property type="entry name" value="Dirigent"/>
    <property type="match status" value="1"/>
</dbReference>
<protein>
    <recommendedName>
        <fullName evidence="4">Dirigent protein</fullName>
    </recommendedName>
</protein>
<comment type="similarity">
    <text evidence="1 4">Belongs to the plant dirigent protein family.</text>
</comment>
<reference evidence="5" key="2">
    <citation type="submission" date="2017-06" db="EMBL/GenBank/DDBJ databases">
        <title>WGS assembly of Brachypodium distachyon.</title>
        <authorList>
            <consortium name="The International Brachypodium Initiative"/>
            <person name="Lucas S."/>
            <person name="Harmon-Smith M."/>
            <person name="Lail K."/>
            <person name="Tice H."/>
            <person name="Grimwood J."/>
            <person name="Bruce D."/>
            <person name="Barry K."/>
            <person name="Shu S."/>
            <person name="Lindquist E."/>
            <person name="Wang M."/>
            <person name="Pitluck S."/>
            <person name="Vogel J.P."/>
            <person name="Garvin D.F."/>
            <person name="Mockler T.C."/>
            <person name="Schmutz J."/>
            <person name="Rokhsar D."/>
            <person name="Bevan M.W."/>
        </authorList>
    </citation>
    <scope>NUCLEOTIDE SEQUENCE</scope>
    <source>
        <strain evidence="5">Bd21</strain>
    </source>
</reference>
<dbReference type="OMA" id="VLEYHAY"/>
<dbReference type="HOGENOM" id="CLU_087111_7_0_1"/>
<keyword evidence="4" id="KW-0732">Signal</keyword>
<dbReference type="Gene3D" id="2.40.480.10">
    <property type="entry name" value="Allene oxide cyclase-like"/>
    <property type="match status" value="1"/>
</dbReference>
<dbReference type="STRING" id="15368.I1H938"/>
<reference evidence="5 6" key="1">
    <citation type="journal article" date="2010" name="Nature">
        <title>Genome sequencing and analysis of the model grass Brachypodium distachyon.</title>
        <authorList>
            <consortium name="International Brachypodium Initiative"/>
        </authorList>
    </citation>
    <scope>NUCLEOTIDE SEQUENCE [LARGE SCALE GENOMIC DNA]</scope>
    <source>
        <strain evidence="5">Bd21</strain>
        <strain evidence="6">cv. Bd21</strain>
    </source>
</reference>
<evidence type="ECO:0000256" key="2">
    <source>
        <dbReference type="ARBA" id="ARBA00011738"/>
    </source>
</evidence>
<dbReference type="GO" id="GO:0048046">
    <property type="term" value="C:apoplast"/>
    <property type="evidence" value="ECO:0007669"/>
    <property type="project" value="UniProtKB-SubCell"/>
</dbReference>
<evidence type="ECO:0000313" key="5">
    <source>
        <dbReference type="EMBL" id="KQK23349.1"/>
    </source>
</evidence>
<evidence type="ECO:0000256" key="4">
    <source>
        <dbReference type="RuleBase" id="RU363099"/>
    </source>
</evidence>
<feature type="chain" id="PRO_5013982641" description="Dirigent protein" evidence="4">
    <location>
        <begin position="29"/>
        <end position="185"/>
    </location>
</feature>
<evidence type="ECO:0000313" key="7">
    <source>
        <dbReference type="Proteomes" id="UP000008810"/>
    </source>
</evidence>
<keyword evidence="3 4" id="KW-0964">Secreted</keyword>
<sequence>MATSRSAHTTKLLSLALAVLLAATAAGGDEHTGSNGASTTHLHFYFHEIYTSGPNGTTAAVVPPPPGSLFGFGSLAVVDDMLREGADPGSGLIGRAQGLTAAASLSEVAVTTMLNLVFTAGPYEGSTLAVFGRALLGGGNKVIERPVVGGTGAFRMARGYTLSRVVNSTDPANLLVLEYHAYVWH</sequence>
<feature type="signal peptide" evidence="4">
    <location>
        <begin position="1"/>
        <end position="28"/>
    </location>
</feature>
<name>I1H938_BRADI</name>
<dbReference type="EMBL" id="CM000880">
    <property type="protein sequence ID" value="KQK23349.1"/>
    <property type="molecule type" value="Genomic_DNA"/>
</dbReference>
<dbReference type="AlphaFoldDB" id="I1H938"/>
<dbReference type="OrthoDB" id="1928589at2759"/>
<comment type="subcellular location">
    <subcellularLocation>
        <location evidence="4">Secreted</location>
        <location evidence="4">Extracellular space</location>
        <location evidence="4">Apoplast</location>
    </subcellularLocation>
</comment>
<dbReference type="GO" id="GO:0009699">
    <property type="term" value="P:phenylpropanoid biosynthetic process"/>
    <property type="evidence" value="ECO:0007669"/>
    <property type="project" value="UniProtKB-ARBA"/>
</dbReference>
<dbReference type="InterPro" id="IPR044859">
    <property type="entry name" value="Allene_oxi_cyc_Dirigent"/>
</dbReference>
<dbReference type="EnsemblPlants" id="KQK23349">
    <property type="protein sequence ID" value="KQK23349"/>
    <property type="gene ID" value="BRADI_1g72860v3"/>
</dbReference>